<gene>
    <name evidence="4" type="ORF">TARUN_3852</name>
</gene>
<dbReference type="Gene3D" id="3.40.50.720">
    <property type="entry name" value="NAD(P)-binding Rossmann-like Domain"/>
    <property type="match status" value="1"/>
</dbReference>
<protein>
    <recommendedName>
        <fullName evidence="3">NAD-dependent epimerase/dehydratase domain-containing protein</fullName>
    </recommendedName>
</protein>
<dbReference type="AlphaFoldDB" id="A0A395NQH7"/>
<comment type="caution">
    <text evidence="4">The sequence shown here is derived from an EMBL/GenBank/DDBJ whole genome shotgun (WGS) entry which is preliminary data.</text>
</comment>
<dbReference type="InterPro" id="IPR036291">
    <property type="entry name" value="NAD(P)-bd_dom_sf"/>
</dbReference>
<evidence type="ECO:0000256" key="1">
    <source>
        <dbReference type="ARBA" id="ARBA00023002"/>
    </source>
</evidence>
<dbReference type="SUPFAM" id="SSF51735">
    <property type="entry name" value="NAD(P)-binding Rossmann-fold domains"/>
    <property type="match status" value="1"/>
</dbReference>
<accession>A0A395NQH7</accession>
<proteinExistence type="inferred from homology"/>
<feature type="domain" description="NAD-dependent epimerase/dehydratase" evidence="3">
    <location>
        <begin position="6"/>
        <end position="266"/>
    </location>
</feature>
<dbReference type="STRING" id="490622.A0A395NQH7"/>
<organism evidence="4 5">
    <name type="scientific">Trichoderma arundinaceum</name>
    <dbReference type="NCBI Taxonomy" id="490622"/>
    <lineage>
        <taxon>Eukaryota</taxon>
        <taxon>Fungi</taxon>
        <taxon>Dikarya</taxon>
        <taxon>Ascomycota</taxon>
        <taxon>Pezizomycotina</taxon>
        <taxon>Sordariomycetes</taxon>
        <taxon>Hypocreomycetidae</taxon>
        <taxon>Hypocreales</taxon>
        <taxon>Hypocreaceae</taxon>
        <taxon>Trichoderma</taxon>
    </lineage>
</organism>
<dbReference type="GO" id="GO:0016616">
    <property type="term" value="F:oxidoreductase activity, acting on the CH-OH group of donors, NAD or NADP as acceptor"/>
    <property type="evidence" value="ECO:0007669"/>
    <property type="project" value="TreeGrafter"/>
</dbReference>
<dbReference type="Pfam" id="PF01370">
    <property type="entry name" value="Epimerase"/>
    <property type="match status" value="1"/>
</dbReference>
<sequence length="354" mass="38420">MAKDLVLLTGATGYLGYIILVDLLKHGYHVRAAVRSMEKAEKVIAAPSIKEISPSADQLSFALVSNMGSPGAYDEAVTGVKYIIHAAAPIPTWGQGEQDSDTLERRFIKPSERGVIELLNAAASKAGGTVKRVVMTSTTGAILPVSVVAGEQLEPSRIWDPEDRTEPTPPPYSSEFQAYAAAKVKALQTSEDFIKTNKPPFDLITIFPPWIWSRDELVSTAKDMLSGSSNAVLLGLLTGEESDFSMIGNAAHGQDVARAHVAALNPEVAGNQSFVVIRDIVWEDSIAIAKKSHPGAFADGRLKAGRRHTIHIKWNTAKTENQLGLRLQPFEAIVESVVGQYLELLDAEKRRVRE</sequence>
<name>A0A395NQH7_TRIAR</name>
<evidence type="ECO:0000313" key="5">
    <source>
        <dbReference type="Proteomes" id="UP000266272"/>
    </source>
</evidence>
<evidence type="ECO:0000256" key="2">
    <source>
        <dbReference type="ARBA" id="ARBA00023445"/>
    </source>
</evidence>
<dbReference type="InterPro" id="IPR050425">
    <property type="entry name" value="NAD(P)_dehydrat-like"/>
</dbReference>
<keyword evidence="1" id="KW-0560">Oxidoreductase</keyword>
<dbReference type="InterPro" id="IPR001509">
    <property type="entry name" value="Epimerase_deHydtase"/>
</dbReference>
<keyword evidence="5" id="KW-1185">Reference proteome</keyword>
<evidence type="ECO:0000313" key="4">
    <source>
        <dbReference type="EMBL" id="RFU78330.1"/>
    </source>
</evidence>
<dbReference type="PANTHER" id="PTHR10366">
    <property type="entry name" value="NAD DEPENDENT EPIMERASE/DEHYDRATASE"/>
    <property type="match status" value="1"/>
</dbReference>
<evidence type="ECO:0000259" key="3">
    <source>
        <dbReference type="Pfam" id="PF01370"/>
    </source>
</evidence>
<dbReference type="OrthoDB" id="2735536at2759"/>
<dbReference type="EMBL" id="PXOA01000215">
    <property type="protein sequence ID" value="RFU78330.1"/>
    <property type="molecule type" value="Genomic_DNA"/>
</dbReference>
<dbReference type="Proteomes" id="UP000266272">
    <property type="component" value="Unassembled WGS sequence"/>
</dbReference>
<reference evidence="4 5" key="1">
    <citation type="journal article" date="2018" name="PLoS Pathog.">
        <title>Evolution of structural diversity of trichothecenes, a family of toxins produced by plant pathogenic and entomopathogenic fungi.</title>
        <authorList>
            <person name="Proctor R.H."/>
            <person name="McCormick S.P."/>
            <person name="Kim H.S."/>
            <person name="Cardoza R.E."/>
            <person name="Stanley A.M."/>
            <person name="Lindo L."/>
            <person name="Kelly A."/>
            <person name="Brown D.W."/>
            <person name="Lee T."/>
            <person name="Vaughan M.M."/>
            <person name="Alexander N.J."/>
            <person name="Busman M."/>
            <person name="Gutierrez S."/>
        </authorList>
    </citation>
    <scope>NUCLEOTIDE SEQUENCE [LARGE SCALE GENOMIC DNA]</scope>
    <source>
        <strain evidence="4 5">IBT 40837</strain>
    </source>
</reference>
<comment type="similarity">
    <text evidence="2">Belongs to the NAD(P)-dependent epimerase/dehydratase family. Dihydroflavonol-4-reductase subfamily.</text>
</comment>
<dbReference type="PANTHER" id="PTHR10366:SF564">
    <property type="entry name" value="STEROL-4-ALPHA-CARBOXYLATE 3-DEHYDROGENASE, DECARBOXYLATING"/>
    <property type="match status" value="1"/>
</dbReference>